<gene>
    <name evidence="3" type="ORF">VOI36_36685</name>
</gene>
<accession>A0ABU9WTP2</accession>
<keyword evidence="4" id="KW-1185">Reference proteome</keyword>
<evidence type="ECO:0000313" key="4">
    <source>
        <dbReference type="Proteomes" id="UP001466933"/>
    </source>
</evidence>
<sequence length="418" mass="44011">MNTRHMKRIARNVISACMIGIAGGTAMLAAAPSAVAATTTATATSASWSRQQLDSVTAPIALYPDALLSQILMASTYPSEVVQAAHWLNAHPTKGGDDAVKAVASQPWDPSVQSLMAVPSVLAMMGGKPDWVHQLGSAFLADPNGVMDSVQRLRASARAAGHLSTTTQQTVVVQQTGPTETIVIKPTNPQVVYVPTYDPTVVYGVWAYPAMPPVYLPPPPGYAFASGVAAGVGFGIGIAVTDALWGNCDWNNRNVNINVNHYNHINVNHQITAHGSTTWRHDSIRSAGIDRGGWSRGLAHPGGPGPVDPARRTGFAPNESARARAQQVLGARTGEPVSGSAMQRVQGMHDTRPVAQRGRADEGMTSHAVGRGEPGRVSGRTMTVAANHPTLAHGAESYGRIERGAFHGLAARGRFMRG</sequence>
<dbReference type="Pfam" id="PF11737">
    <property type="entry name" value="DUF3300"/>
    <property type="match status" value="1"/>
</dbReference>
<dbReference type="Proteomes" id="UP001466933">
    <property type="component" value="Unassembled WGS sequence"/>
</dbReference>
<reference evidence="3 4" key="1">
    <citation type="submission" date="2024-05" db="EMBL/GenBank/DDBJ databases">
        <title>Burkholderia sp. Nov. a novel bacteria isolated from rhizosphere soil of Camellia sinensis.</title>
        <authorList>
            <person name="Dong Y."/>
        </authorList>
    </citation>
    <scope>NUCLEOTIDE SEQUENCE [LARGE SCALE GENOMIC DNA]</scope>
    <source>
        <strain evidence="3 4">GS2Y</strain>
    </source>
</reference>
<comment type="caution">
    <text evidence="3">The sequence shown here is derived from an EMBL/GenBank/DDBJ whole genome shotgun (WGS) entry which is preliminary data.</text>
</comment>
<evidence type="ECO:0000256" key="2">
    <source>
        <dbReference type="SAM" id="SignalP"/>
    </source>
</evidence>
<feature type="compositionally biased region" description="Basic and acidic residues" evidence="1">
    <location>
        <begin position="350"/>
        <end position="364"/>
    </location>
</feature>
<proteinExistence type="predicted"/>
<dbReference type="EMBL" id="JBCPYA010000025">
    <property type="protein sequence ID" value="MEN2475444.1"/>
    <property type="molecule type" value="Genomic_DNA"/>
</dbReference>
<dbReference type="InterPro" id="IPR021728">
    <property type="entry name" value="DUF3300"/>
</dbReference>
<dbReference type="PANTHER" id="PTHR40269:SF1">
    <property type="entry name" value="OUTER MEMBRANE PROTEIN"/>
    <property type="match status" value="1"/>
</dbReference>
<feature type="region of interest" description="Disordered" evidence="1">
    <location>
        <begin position="350"/>
        <end position="379"/>
    </location>
</feature>
<organism evidence="3 4">
    <name type="scientific">Burkholderia theae</name>
    <dbReference type="NCBI Taxonomy" id="3143496"/>
    <lineage>
        <taxon>Bacteria</taxon>
        <taxon>Pseudomonadati</taxon>
        <taxon>Pseudomonadota</taxon>
        <taxon>Betaproteobacteria</taxon>
        <taxon>Burkholderiales</taxon>
        <taxon>Burkholderiaceae</taxon>
        <taxon>Burkholderia</taxon>
    </lineage>
</organism>
<dbReference type="PANTHER" id="PTHR40269">
    <property type="entry name" value="OUTER MEMBRANE PROTEIN-RELATED"/>
    <property type="match status" value="1"/>
</dbReference>
<keyword evidence="2" id="KW-0732">Signal</keyword>
<feature type="chain" id="PRO_5047417847" evidence="2">
    <location>
        <begin position="37"/>
        <end position="418"/>
    </location>
</feature>
<name>A0ABU9WTP2_9BURK</name>
<dbReference type="RefSeq" id="WP_343495354.1">
    <property type="nucleotide sequence ID" value="NZ_JBCPYA010000025.1"/>
</dbReference>
<protein>
    <submittedName>
        <fullName evidence="3">DUF3300 domain-containing protein</fullName>
    </submittedName>
</protein>
<evidence type="ECO:0000313" key="3">
    <source>
        <dbReference type="EMBL" id="MEN2475444.1"/>
    </source>
</evidence>
<evidence type="ECO:0000256" key="1">
    <source>
        <dbReference type="SAM" id="MobiDB-lite"/>
    </source>
</evidence>
<feature type="signal peptide" evidence="2">
    <location>
        <begin position="1"/>
        <end position="36"/>
    </location>
</feature>